<keyword evidence="5 7" id="KW-0472">Membrane</keyword>
<dbReference type="PANTHER" id="PTHR30572:SF4">
    <property type="entry name" value="ABC TRANSPORTER PERMEASE YTRF"/>
    <property type="match status" value="1"/>
</dbReference>
<feature type="transmembrane region" description="Helical" evidence="7">
    <location>
        <begin position="374"/>
        <end position="392"/>
    </location>
</feature>
<evidence type="ECO:0000313" key="10">
    <source>
        <dbReference type="EMBL" id="KKQ50480.1"/>
    </source>
</evidence>
<accession>A0A0G0IHI4</accession>
<dbReference type="GO" id="GO:0005886">
    <property type="term" value="C:plasma membrane"/>
    <property type="evidence" value="ECO:0007669"/>
    <property type="project" value="UniProtKB-SubCell"/>
</dbReference>
<keyword evidence="10" id="KW-0449">Lipoprotein</keyword>
<proteinExistence type="inferred from homology"/>
<dbReference type="InterPro" id="IPR025857">
    <property type="entry name" value="MacB_PCD"/>
</dbReference>
<feature type="transmembrane region" description="Helical" evidence="7">
    <location>
        <begin position="27"/>
        <end position="54"/>
    </location>
</feature>
<evidence type="ECO:0000256" key="7">
    <source>
        <dbReference type="SAM" id="Phobius"/>
    </source>
</evidence>
<evidence type="ECO:0000256" key="2">
    <source>
        <dbReference type="ARBA" id="ARBA00022475"/>
    </source>
</evidence>
<evidence type="ECO:0000256" key="5">
    <source>
        <dbReference type="ARBA" id="ARBA00023136"/>
    </source>
</evidence>
<comment type="caution">
    <text evidence="10">The sequence shown here is derived from an EMBL/GenBank/DDBJ whole genome shotgun (WGS) entry which is preliminary data.</text>
</comment>
<evidence type="ECO:0000256" key="1">
    <source>
        <dbReference type="ARBA" id="ARBA00004651"/>
    </source>
</evidence>
<comment type="similarity">
    <text evidence="6">Belongs to the ABC-4 integral membrane protein family.</text>
</comment>
<feature type="domain" description="MacB-like periplasmic core" evidence="9">
    <location>
        <begin position="26"/>
        <end position="255"/>
    </location>
</feature>
<dbReference type="GO" id="GO:0022857">
    <property type="term" value="F:transmembrane transporter activity"/>
    <property type="evidence" value="ECO:0007669"/>
    <property type="project" value="TreeGrafter"/>
</dbReference>
<name>A0A0G0IHI4_9BACT</name>
<dbReference type="Pfam" id="PF12704">
    <property type="entry name" value="MacB_PCD"/>
    <property type="match status" value="1"/>
</dbReference>
<gene>
    <name evidence="10" type="ORF">US68_C0005G0047</name>
</gene>
<sequence>MLKIKPSLSDLFQSSIRAVLKNKSRTLLTSLGIIIGVTSVILLTSIGNGLTIYINQQFESLGSNSIFISPGKIFNDKGGFSGGESSRFVTTKFSIADVNNIKRNIRGITVLPTAATIIEIKSNKITKDNITLAGSTNQLGELLNLLPSVGNGRWFTLEEYNKGSPVLVMGYTIANDLFPGGNPLNRTVIIKGKNYKIIGIVDKKGSSFGGPDQDSQVYTPLNVVFNINGNEDLAQIMIKTSSKDLVEPTKSELNKLLLKKYDKDAFTVFDSSQLLSSINSIIATLTIALTGIAAISLVVGGIGIMNIMLVTVSERTREIGLRKAIGAFPNAILIQFLFEAMILSGIGGIIGIILGSLGTSAINNFFPAKVTMGSVTLAFGVSFLVGIIFGVAPARKASKLSPIEALRYE</sequence>
<protein>
    <submittedName>
        <fullName evidence="10">ABC-type transport system, involved in lipoprotein release, permease component</fullName>
    </submittedName>
</protein>
<dbReference type="Proteomes" id="UP000034231">
    <property type="component" value="Unassembled WGS sequence"/>
</dbReference>
<dbReference type="Pfam" id="PF02687">
    <property type="entry name" value="FtsX"/>
    <property type="match status" value="1"/>
</dbReference>
<dbReference type="PATRIC" id="fig|1618488.3.peg.266"/>
<evidence type="ECO:0000256" key="3">
    <source>
        <dbReference type="ARBA" id="ARBA00022692"/>
    </source>
</evidence>
<evidence type="ECO:0000256" key="4">
    <source>
        <dbReference type="ARBA" id="ARBA00022989"/>
    </source>
</evidence>
<dbReference type="EMBL" id="LBTX01000005">
    <property type="protein sequence ID" value="KKQ50480.1"/>
    <property type="molecule type" value="Genomic_DNA"/>
</dbReference>
<evidence type="ECO:0000256" key="6">
    <source>
        <dbReference type="ARBA" id="ARBA00038076"/>
    </source>
</evidence>
<keyword evidence="3 7" id="KW-0812">Transmembrane</keyword>
<evidence type="ECO:0000259" key="8">
    <source>
        <dbReference type="Pfam" id="PF02687"/>
    </source>
</evidence>
<comment type="subcellular location">
    <subcellularLocation>
        <location evidence="1">Cell membrane</location>
        <topology evidence="1">Multi-pass membrane protein</topology>
    </subcellularLocation>
</comment>
<keyword evidence="4 7" id="KW-1133">Transmembrane helix</keyword>
<dbReference type="AlphaFoldDB" id="A0A0G0IHI4"/>
<feature type="transmembrane region" description="Helical" evidence="7">
    <location>
        <begin position="281"/>
        <end position="310"/>
    </location>
</feature>
<keyword evidence="2" id="KW-1003">Cell membrane</keyword>
<dbReference type="InterPro" id="IPR050250">
    <property type="entry name" value="Macrolide_Exporter_MacB"/>
</dbReference>
<evidence type="ECO:0000313" key="11">
    <source>
        <dbReference type="Proteomes" id="UP000034231"/>
    </source>
</evidence>
<organism evidence="10 11">
    <name type="scientific">Candidatus Shapirobacteria bacterium GW2011_GWE1_38_10</name>
    <dbReference type="NCBI Taxonomy" id="1618488"/>
    <lineage>
        <taxon>Bacteria</taxon>
        <taxon>Candidatus Shapironibacteriota</taxon>
    </lineage>
</organism>
<dbReference type="InterPro" id="IPR003838">
    <property type="entry name" value="ABC3_permease_C"/>
</dbReference>
<dbReference type="PANTHER" id="PTHR30572">
    <property type="entry name" value="MEMBRANE COMPONENT OF TRANSPORTER-RELATED"/>
    <property type="match status" value="1"/>
</dbReference>
<feature type="domain" description="ABC3 transporter permease C-terminal" evidence="8">
    <location>
        <begin position="292"/>
        <end position="402"/>
    </location>
</feature>
<evidence type="ECO:0000259" key="9">
    <source>
        <dbReference type="Pfam" id="PF12704"/>
    </source>
</evidence>
<feature type="transmembrane region" description="Helical" evidence="7">
    <location>
        <begin position="331"/>
        <end position="354"/>
    </location>
</feature>
<reference evidence="10 11" key="1">
    <citation type="journal article" date="2015" name="Nature">
        <title>rRNA introns, odd ribosomes, and small enigmatic genomes across a large radiation of phyla.</title>
        <authorList>
            <person name="Brown C.T."/>
            <person name="Hug L.A."/>
            <person name="Thomas B.C."/>
            <person name="Sharon I."/>
            <person name="Castelle C.J."/>
            <person name="Singh A."/>
            <person name="Wilkins M.J."/>
            <person name="Williams K.H."/>
            <person name="Banfield J.F."/>
        </authorList>
    </citation>
    <scope>NUCLEOTIDE SEQUENCE [LARGE SCALE GENOMIC DNA]</scope>
</reference>